<evidence type="ECO:0000256" key="16">
    <source>
        <dbReference type="ARBA" id="ARBA00023081"/>
    </source>
</evidence>
<dbReference type="GO" id="GO:0019031">
    <property type="term" value="C:viral envelope"/>
    <property type="evidence" value="ECO:0007669"/>
    <property type="project" value="UniProtKB-KW"/>
</dbReference>
<keyword evidence="15" id="KW-1039">Host endosome</keyword>
<sequence length="522" mass="59904">MFRLFFLIASTLCSVRFGFSTIRNVIVSEKSGFVIDGYSTNPPFNETKKFTRGWVFLQTPPSYCKDGISISNICIERNICEEDIFLNKRCTIKTINYPLAVADFEISNNTIKKINDVYFVNDSVFPIITTNKSGIHITNVTINNSGIYTLYENNDKWSHQSKILVTIKKKETVITKPKVYIKKHGGFFHVKNYHSHVFVPNDSFKIELNLESEIYDSEFSASIDWYYMKTSSECSVFHIYETCIFHPHANSCLNPINPLCSFTSPLRATSLINRFYFRCKPEGKNWTTDCINTFSINADKHIKQHSNNVDLIFSNTPTNASGLYVFILKYNGHPEAWTYTLVSTVKNFMNVIKDMTRPLLSNNKMKKPEHSTQPPTITNITPGFKSKNWVDKYIISVAVVSCITIVILIVVITFCVHQCIGLNRKPYEIINPFNTAYKSIPTNEKNILHFAEVTESDYSSDESFDSDSEELNQRGETIQQGKKEQSGYTIWFNEDLEESVSKKLNQPNYSKIINSLKSIQNE</sequence>
<feature type="region of interest" description="Disordered" evidence="20">
    <location>
        <begin position="459"/>
        <end position="484"/>
    </location>
</feature>
<evidence type="ECO:0000256" key="6">
    <source>
        <dbReference type="ARBA" id="ARBA00008101"/>
    </source>
</evidence>
<evidence type="ECO:0000313" key="23">
    <source>
        <dbReference type="EMBL" id="ALL25946.1"/>
    </source>
</evidence>
<evidence type="ECO:0000256" key="4">
    <source>
        <dbReference type="ARBA" id="ARBA00004402"/>
    </source>
</evidence>
<dbReference type="InterPro" id="IPR036179">
    <property type="entry name" value="Ig-like_dom_sf"/>
</dbReference>
<evidence type="ECO:0000256" key="18">
    <source>
        <dbReference type="ARBA" id="ARBA00023180"/>
    </source>
</evidence>
<keyword evidence="12" id="KW-1043">Host membrane</keyword>
<feature type="domain" description="Envelope glycoprotein E Fc-binding" evidence="22">
    <location>
        <begin position="188"/>
        <end position="358"/>
    </location>
</feature>
<dbReference type="GO" id="GO:0055036">
    <property type="term" value="C:virion membrane"/>
    <property type="evidence" value="ECO:0007669"/>
    <property type="project" value="UniProtKB-SubCell"/>
</dbReference>
<evidence type="ECO:0000256" key="8">
    <source>
        <dbReference type="ARBA" id="ARBA00022511"/>
    </source>
</evidence>
<gene>
    <name evidence="23" type="primary">US8</name>
</gene>
<evidence type="ECO:0000256" key="5">
    <source>
        <dbReference type="ARBA" id="ARBA00004563"/>
    </source>
</evidence>
<evidence type="ECO:0000256" key="12">
    <source>
        <dbReference type="ARBA" id="ARBA00022870"/>
    </source>
</evidence>
<evidence type="ECO:0000256" key="13">
    <source>
        <dbReference type="ARBA" id="ARBA00022879"/>
    </source>
</evidence>
<keyword evidence="14 21" id="KW-1133">Transmembrane helix</keyword>
<evidence type="ECO:0000256" key="11">
    <source>
        <dbReference type="ARBA" id="ARBA00022844"/>
    </source>
</evidence>
<evidence type="ECO:0000256" key="10">
    <source>
        <dbReference type="ARBA" id="ARBA00022812"/>
    </source>
</evidence>
<evidence type="ECO:0000256" key="20">
    <source>
        <dbReference type="SAM" id="MobiDB-lite"/>
    </source>
</evidence>
<evidence type="ECO:0000256" key="9">
    <source>
        <dbReference type="ARBA" id="ARBA00022692"/>
    </source>
</evidence>
<reference evidence="23" key="1">
    <citation type="submission" date="2015-09" db="EMBL/GenBank/DDBJ databases">
        <authorList>
            <person name="Jackson K.R."/>
            <person name="Lunt B.L."/>
            <person name="Fisher J.N.B."/>
            <person name="Gardner A.V."/>
            <person name="Bailey M.E."/>
            <person name="Deus L.M."/>
            <person name="Earl A.S."/>
            <person name="Gibby P.D."/>
            <person name="Hartmann K.A."/>
            <person name="Liu J.E."/>
            <person name="Manci A.M."/>
            <person name="Nielsen D.A."/>
            <person name="Solomon M.B."/>
            <person name="Breakwell D.P."/>
            <person name="Burnett S.H."/>
            <person name="Grose J.H."/>
        </authorList>
    </citation>
    <scope>NUCLEOTIDE SEQUENCE</scope>
    <source>
        <strain evidence="23">V1154</strain>
    </source>
</reference>
<keyword evidence="17 21" id="KW-0472">Membrane</keyword>
<dbReference type="SUPFAM" id="SSF48726">
    <property type="entry name" value="Immunoglobulin"/>
    <property type="match status" value="1"/>
</dbReference>
<evidence type="ECO:0000256" key="17">
    <source>
        <dbReference type="ARBA" id="ARBA00023136"/>
    </source>
</evidence>
<keyword evidence="11" id="KW-0946">Virion</keyword>
<comment type="subcellular location">
    <subcellularLocation>
        <location evidence="1">Host Golgi apparatus membrane</location>
        <topology evidence="1">Single-pass membrane protein</topology>
    </subcellularLocation>
    <subcellularLocation>
        <location evidence="3">Host cell junction</location>
    </subcellularLocation>
    <subcellularLocation>
        <location evidence="4">Host cell membrane</location>
        <topology evidence="4">Single-pass type I membrane protein</topology>
    </subcellularLocation>
    <subcellularLocation>
        <location evidence="2">Host endosome membrane</location>
        <topology evidence="2">Single-pass membrane protein</topology>
    </subcellularLocation>
    <subcellularLocation>
        <location evidence="5">Virion membrane</location>
        <topology evidence="5">Single-pass type I membrane protein</topology>
    </subcellularLocation>
</comment>
<comment type="similarity">
    <text evidence="6">Belongs to the alphaherpesvirinae glycoprotein E family.</text>
</comment>
<reference evidence="23" key="2">
    <citation type="journal article" date="2016" name="PLoS ONE">
        <title>Genome Sequence of Canine Herpesvirus.</title>
        <authorList>
            <person name="Papageorgiou K.V."/>
            <person name="Suarez N.M."/>
            <person name="Wilkie G.S."/>
            <person name="McDonald M."/>
            <person name="Graham E.M."/>
            <person name="Davison A.J."/>
        </authorList>
    </citation>
    <scope>NUCLEOTIDE SEQUENCE</scope>
    <source>
        <strain evidence="23">V1154</strain>
    </source>
</reference>
<evidence type="ECO:0000256" key="14">
    <source>
        <dbReference type="ARBA" id="ARBA00022989"/>
    </source>
</evidence>
<evidence type="ECO:0000256" key="19">
    <source>
        <dbReference type="ARBA" id="ARBA00025134"/>
    </source>
</evidence>
<keyword evidence="13 23" id="KW-0261">Viral envelope protein</keyword>
<dbReference type="EMBL" id="KT819631">
    <property type="protein sequence ID" value="ALL25946.1"/>
    <property type="molecule type" value="Genomic_DNA"/>
</dbReference>
<evidence type="ECO:0000256" key="1">
    <source>
        <dbReference type="ARBA" id="ARBA00004152"/>
    </source>
</evidence>
<dbReference type="GO" id="GO:0044178">
    <property type="term" value="C:host cell Golgi membrane"/>
    <property type="evidence" value="ECO:0007669"/>
    <property type="project" value="UniProtKB-SubCell"/>
</dbReference>
<name>A0A172DSV3_9ALPH</name>
<dbReference type="GO" id="GO:0044175">
    <property type="term" value="C:host cell endosome membrane"/>
    <property type="evidence" value="ECO:0007669"/>
    <property type="project" value="UniProtKB-SubCell"/>
</dbReference>
<keyword evidence="8" id="KW-1032">Host cell membrane</keyword>
<keyword evidence="16" id="KW-1031">Host cell junction</keyword>
<feature type="compositionally biased region" description="Acidic residues" evidence="20">
    <location>
        <begin position="459"/>
        <end position="470"/>
    </location>
</feature>
<comment type="function">
    <text evidence="19">In epithelial cells, the heterodimer gE/gI is required for the cell-to-cell spread of the virus, by sorting nascent virions to cell junctions. Once the virus reaches the cell junctions, virus particles can spread to adjacent cells extremely rapidly through interactions with cellular receptors that accumulate at these junctions. Implicated in basolateral spread in polarized cells. In neuronal cells, gE/gI is essential for the anterograde spread of the infection throughout the host nervous system. Together with US9, the heterodimer gE/gI is involved in the sorting and transport of viral structural components toward axon tips.</text>
</comment>
<protein>
    <recommendedName>
        <fullName evidence="7">Envelope glycoprotein E</fullName>
    </recommendedName>
</protein>
<evidence type="ECO:0000256" key="15">
    <source>
        <dbReference type="ARBA" id="ARBA00023046"/>
    </source>
</evidence>
<accession>A0A172DSV3</accession>
<evidence type="ECO:0000256" key="3">
    <source>
        <dbReference type="ARBA" id="ARBA00004315"/>
    </source>
</evidence>
<evidence type="ECO:0000256" key="21">
    <source>
        <dbReference type="SAM" id="Phobius"/>
    </source>
</evidence>
<proteinExistence type="inferred from homology"/>
<evidence type="ECO:0000256" key="7">
    <source>
        <dbReference type="ARBA" id="ARBA00013988"/>
    </source>
</evidence>
<dbReference type="InterPro" id="IPR003404">
    <property type="entry name" value="Herpes_glycopE_Fc"/>
</dbReference>
<keyword evidence="10" id="KW-1040">Host Golgi apparatus</keyword>
<dbReference type="InterPro" id="IPR013783">
    <property type="entry name" value="Ig-like_fold"/>
</dbReference>
<feature type="transmembrane region" description="Helical" evidence="21">
    <location>
        <begin position="393"/>
        <end position="416"/>
    </location>
</feature>
<organism evidence="23">
    <name type="scientific">Canid alphaherpesvirus 1</name>
    <dbReference type="NCBI Taxonomy" id="170325"/>
    <lineage>
        <taxon>Viruses</taxon>
        <taxon>Duplodnaviria</taxon>
        <taxon>Heunggongvirae</taxon>
        <taxon>Peploviricota</taxon>
        <taxon>Herviviricetes</taxon>
        <taxon>Herpesvirales</taxon>
        <taxon>Orthoherpesviridae</taxon>
        <taxon>Alphaherpesvirinae</taxon>
        <taxon>Varicellovirus</taxon>
        <taxon>Varicellovirus canidalpha1</taxon>
    </lineage>
</organism>
<keyword evidence="9 21" id="KW-0812">Transmembrane</keyword>
<evidence type="ECO:0000256" key="2">
    <source>
        <dbReference type="ARBA" id="ARBA00004235"/>
    </source>
</evidence>
<dbReference type="Pfam" id="PF02480">
    <property type="entry name" value="Herpes_gE"/>
    <property type="match status" value="1"/>
</dbReference>
<evidence type="ECO:0000259" key="22">
    <source>
        <dbReference type="Pfam" id="PF02480"/>
    </source>
</evidence>
<dbReference type="Gene3D" id="2.60.40.10">
    <property type="entry name" value="Immunoglobulins"/>
    <property type="match status" value="1"/>
</dbReference>
<keyword evidence="18" id="KW-0325">Glycoprotein</keyword>
<dbReference type="GO" id="GO:0044156">
    <property type="term" value="C:host cell junction"/>
    <property type="evidence" value="ECO:0007669"/>
    <property type="project" value="UniProtKB-SubCell"/>
</dbReference>